<name>A0A1W1ZAH9_9FLAO</name>
<gene>
    <name evidence="1" type="ORF">SAMN06296427_102311</name>
</gene>
<dbReference type="InterPro" id="IPR007263">
    <property type="entry name" value="DCC1-like"/>
</dbReference>
<reference evidence="1 2" key="1">
    <citation type="submission" date="2017-04" db="EMBL/GenBank/DDBJ databases">
        <authorList>
            <person name="Afonso C.L."/>
            <person name="Miller P.J."/>
            <person name="Scott M.A."/>
            <person name="Spackman E."/>
            <person name="Goraichik I."/>
            <person name="Dimitrov K.M."/>
            <person name="Suarez D.L."/>
            <person name="Swayne D.E."/>
        </authorList>
    </citation>
    <scope>NUCLEOTIDE SEQUENCE [LARGE SCALE GENOMIC DNA]</scope>
    <source>
        <strain evidence="1 2">CGMCC 1.12708</strain>
    </source>
</reference>
<evidence type="ECO:0000313" key="1">
    <source>
        <dbReference type="EMBL" id="SMC45352.1"/>
    </source>
</evidence>
<dbReference type="EMBL" id="FWXS01000002">
    <property type="protein sequence ID" value="SMC45352.1"/>
    <property type="molecule type" value="Genomic_DNA"/>
</dbReference>
<proteinExistence type="predicted"/>
<dbReference type="PANTHER" id="PTHR33639">
    <property type="entry name" value="THIOL-DISULFIDE OXIDOREDUCTASE DCC"/>
    <property type="match status" value="1"/>
</dbReference>
<dbReference type="Proteomes" id="UP000192393">
    <property type="component" value="Unassembled WGS sequence"/>
</dbReference>
<dbReference type="STRING" id="1434700.SAMN06296427_102311"/>
<evidence type="ECO:0000313" key="2">
    <source>
        <dbReference type="Proteomes" id="UP000192393"/>
    </source>
</evidence>
<protein>
    <submittedName>
        <fullName evidence="1">Predicted thiol-disulfide oxidoreductase YuxK, DCC family</fullName>
    </submittedName>
</protein>
<accession>A0A1W1ZAH9</accession>
<sequence length="126" mass="14942">MFDGVCNLCNSSIQKVIENDDKNIFQFASLQSDFGQEFLKKNNFNHEEFNSMILIDGDKFYTQSDAALRIGKELKGIYKISKYLLWTPKFIRNLIYKFISKNRYNWFGKKESCWLPTPELKQKFIS</sequence>
<dbReference type="PANTHER" id="PTHR33639:SF2">
    <property type="entry name" value="DUF393 DOMAIN-CONTAINING PROTEIN"/>
    <property type="match status" value="1"/>
</dbReference>
<keyword evidence="2" id="KW-1185">Reference proteome</keyword>
<dbReference type="InterPro" id="IPR052927">
    <property type="entry name" value="DCC_oxidoreductase"/>
</dbReference>
<organism evidence="1 2">
    <name type="scientific">Moheibacter sediminis</name>
    <dbReference type="NCBI Taxonomy" id="1434700"/>
    <lineage>
        <taxon>Bacteria</taxon>
        <taxon>Pseudomonadati</taxon>
        <taxon>Bacteroidota</taxon>
        <taxon>Flavobacteriia</taxon>
        <taxon>Flavobacteriales</taxon>
        <taxon>Weeksellaceae</taxon>
        <taxon>Moheibacter</taxon>
    </lineage>
</organism>
<dbReference type="GO" id="GO:0015035">
    <property type="term" value="F:protein-disulfide reductase activity"/>
    <property type="evidence" value="ECO:0007669"/>
    <property type="project" value="InterPro"/>
</dbReference>
<dbReference type="Pfam" id="PF04134">
    <property type="entry name" value="DCC1-like"/>
    <property type="match status" value="1"/>
</dbReference>
<dbReference type="AlphaFoldDB" id="A0A1W1ZAH9"/>